<reference evidence="2 4" key="1">
    <citation type="journal article" date="2013" name="Genome Biol.">
        <title>Comparative genomics of the core and accessory genomes of 48 Sinorhizobium strains comprising five genospecies.</title>
        <authorList>
            <person name="Sugawara M."/>
            <person name="Epstein B."/>
            <person name="Badgley B.D."/>
            <person name="Unno T."/>
            <person name="Xu L."/>
            <person name="Reese J."/>
            <person name="Gyaneshwar P."/>
            <person name="Denny R."/>
            <person name="Mudge J."/>
            <person name="Bharti A.K."/>
            <person name="Farmer A.D."/>
            <person name="May G.D."/>
            <person name="Woodward J.E."/>
            <person name="Medigue C."/>
            <person name="Vallenet D."/>
            <person name="Lajus A."/>
            <person name="Rouy Z."/>
            <person name="Martinez-Vaz B."/>
            <person name="Tiffin P."/>
            <person name="Young N.D."/>
            <person name="Sadowsky M.J."/>
        </authorList>
    </citation>
    <scope>NUCLEOTIDE SEQUENCE [LARGE SCALE GENOMIC DNA]</scope>
    <source>
        <strain evidence="2 4">USDA4894</strain>
    </source>
</reference>
<dbReference type="GO" id="GO:0008556">
    <property type="term" value="F:P-type potassium transmembrane transporter activity"/>
    <property type="evidence" value="ECO:0007669"/>
    <property type="project" value="InterPro"/>
</dbReference>
<dbReference type="AlphaFoldDB" id="A0A6N7LF54"/>
<protein>
    <submittedName>
        <fullName evidence="2">K(+)-transporting ATPase subunit F</fullName>
    </submittedName>
</protein>
<gene>
    <name evidence="2" type="ORF">GHK62_14085</name>
    <name evidence="3" type="ORF">GHK62_31455</name>
</gene>
<evidence type="ECO:0000313" key="3">
    <source>
        <dbReference type="EMBL" id="MQX19080.1"/>
    </source>
</evidence>
<dbReference type="Proteomes" id="UP000439983">
    <property type="component" value="Unassembled WGS sequence"/>
</dbReference>
<keyword evidence="1" id="KW-1133">Transmembrane helix</keyword>
<keyword evidence="4" id="KW-1185">Reference proteome</keyword>
<accession>A0A6N7LF54</accession>
<evidence type="ECO:0000313" key="2">
    <source>
        <dbReference type="EMBL" id="MQX15848.1"/>
    </source>
</evidence>
<dbReference type="EMBL" id="WITC01000057">
    <property type="protein sequence ID" value="MQX15848.1"/>
    <property type="molecule type" value="Genomic_DNA"/>
</dbReference>
<dbReference type="Pfam" id="PF09604">
    <property type="entry name" value="Potass_KdpF"/>
    <property type="match status" value="1"/>
</dbReference>
<evidence type="ECO:0000256" key="1">
    <source>
        <dbReference type="SAM" id="Phobius"/>
    </source>
</evidence>
<comment type="caution">
    <text evidence="2">The sequence shown here is derived from an EMBL/GenBank/DDBJ whole genome shotgun (WGS) entry which is preliminary data.</text>
</comment>
<dbReference type="EMBL" id="WITC01000129">
    <property type="protein sequence ID" value="MQX19080.1"/>
    <property type="molecule type" value="Genomic_DNA"/>
</dbReference>
<dbReference type="NCBIfam" id="NF011342">
    <property type="entry name" value="PRK14759.1"/>
    <property type="match status" value="1"/>
</dbReference>
<feature type="transmembrane region" description="Helical" evidence="1">
    <location>
        <begin position="6"/>
        <end position="24"/>
    </location>
</feature>
<dbReference type="NCBIfam" id="TIGR02115">
    <property type="entry name" value="potass_kdpF"/>
    <property type="match status" value="1"/>
</dbReference>
<organism evidence="2 4">
    <name type="scientific">Sinorhizobium terangae</name>
    <dbReference type="NCBI Taxonomy" id="110322"/>
    <lineage>
        <taxon>Bacteria</taxon>
        <taxon>Pseudomonadati</taxon>
        <taxon>Pseudomonadota</taxon>
        <taxon>Alphaproteobacteria</taxon>
        <taxon>Hyphomicrobiales</taxon>
        <taxon>Rhizobiaceae</taxon>
        <taxon>Sinorhizobium/Ensifer group</taxon>
        <taxon>Sinorhizobium</taxon>
    </lineage>
</organism>
<dbReference type="GO" id="GO:0005886">
    <property type="term" value="C:plasma membrane"/>
    <property type="evidence" value="ECO:0007669"/>
    <property type="project" value="InterPro"/>
</dbReference>
<name>A0A6N7LF54_SINTE</name>
<evidence type="ECO:0000313" key="4">
    <source>
        <dbReference type="Proteomes" id="UP000439983"/>
    </source>
</evidence>
<keyword evidence="1" id="KW-0472">Membrane</keyword>
<dbReference type="InterPro" id="IPR011726">
    <property type="entry name" value="KdpF"/>
</dbReference>
<proteinExistence type="predicted"/>
<keyword evidence="1" id="KW-0812">Transmembrane</keyword>
<sequence>MLIDYTLGGVVTVFLLVYLTHAVVRPERF</sequence>
<dbReference type="RefSeq" id="WP_153439794.1">
    <property type="nucleotide sequence ID" value="NZ_JACIGA010000006.1"/>
</dbReference>